<dbReference type="PROSITE" id="PS52035">
    <property type="entry name" value="PEPTIDASE_M14"/>
    <property type="match status" value="1"/>
</dbReference>
<dbReference type="EMBL" id="LAYC01000001">
    <property type="protein sequence ID" value="KYK62091.1"/>
    <property type="molecule type" value="Genomic_DNA"/>
</dbReference>
<evidence type="ECO:0000256" key="3">
    <source>
        <dbReference type="ARBA" id="ARBA00022670"/>
    </source>
</evidence>
<keyword evidence="8" id="KW-0732">Signal</keyword>
<accession>A0A151GYD2</accession>
<keyword evidence="3" id="KW-0645">Protease</keyword>
<organism evidence="10 11">
    <name type="scientific">Drechmeria coniospora</name>
    <name type="common">Nematophagous fungus</name>
    <name type="synonym">Meria coniospora</name>
    <dbReference type="NCBI Taxonomy" id="98403"/>
    <lineage>
        <taxon>Eukaryota</taxon>
        <taxon>Fungi</taxon>
        <taxon>Dikarya</taxon>
        <taxon>Ascomycota</taxon>
        <taxon>Pezizomycotina</taxon>
        <taxon>Sordariomycetes</taxon>
        <taxon>Hypocreomycetidae</taxon>
        <taxon>Hypocreales</taxon>
        <taxon>Ophiocordycipitaceae</taxon>
        <taxon>Drechmeria</taxon>
    </lineage>
</organism>
<dbReference type="InterPro" id="IPR000834">
    <property type="entry name" value="Peptidase_M14"/>
</dbReference>
<comment type="caution">
    <text evidence="10">The sequence shown here is derived from an EMBL/GenBank/DDBJ whole genome shotgun (WGS) entry which is preliminary data.</text>
</comment>
<feature type="chain" id="PRO_5007581142" description="Peptidase M14 domain-containing protein" evidence="8">
    <location>
        <begin position="17"/>
        <end position="435"/>
    </location>
</feature>
<comment type="caution">
    <text evidence="7">Lacks conserved residue(s) required for the propagation of feature annotation.</text>
</comment>
<dbReference type="GO" id="GO:0006508">
    <property type="term" value="P:proteolysis"/>
    <property type="evidence" value="ECO:0007669"/>
    <property type="project" value="UniProtKB-KW"/>
</dbReference>
<evidence type="ECO:0000313" key="10">
    <source>
        <dbReference type="EMBL" id="KYK62091.1"/>
    </source>
</evidence>
<comment type="cofactor">
    <cofactor evidence="1">
        <name>Zn(2+)</name>
        <dbReference type="ChEBI" id="CHEBI:29105"/>
    </cofactor>
</comment>
<dbReference type="SMART" id="SM00631">
    <property type="entry name" value="Zn_pept"/>
    <property type="match status" value="1"/>
</dbReference>
<dbReference type="Pfam" id="PF00246">
    <property type="entry name" value="Peptidase_M14"/>
    <property type="match status" value="1"/>
</dbReference>
<evidence type="ECO:0000256" key="1">
    <source>
        <dbReference type="ARBA" id="ARBA00001947"/>
    </source>
</evidence>
<feature type="domain" description="Peptidase M14" evidence="9">
    <location>
        <begin position="69"/>
        <end position="435"/>
    </location>
</feature>
<evidence type="ECO:0000256" key="6">
    <source>
        <dbReference type="ARBA" id="ARBA00023049"/>
    </source>
</evidence>
<protein>
    <recommendedName>
        <fullName evidence="9">Peptidase M14 domain-containing protein</fullName>
    </recommendedName>
</protein>
<comment type="similarity">
    <text evidence="2 7">Belongs to the peptidase M14 family.</text>
</comment>
<sequence length="435" mass="47227">MKWPAASLVALALAQACLLPGESQAPTERVVYGKANSKSTDLAVGAGDRFSGGQSTPVGLGMSDRDLQSILNVGEVDSGLHALARAFKAVTIFPAPHRTFEDRIVYGLVIGRPRVFLLGGIHGRERGVPDSLVYFLSDLLTARAWGAGLSYGGQNYTNVQVNAALSAGIVAVPLANPDGAAHDHATRSCWRKNRNARVSEGRGHPTATGVDLNRNFAVMWDYKRIFHEAADLRFAASDQAASEVFHGTAPLSEPESQNVDWVFERQGGLSWFLDLHSNKGDIFYAWGDDDYQVDDAGQNFANRTYDGKRGFLAQEGERVPYREYIDPRDLVAQQSVVSAMRTAMERAGSVRYMASPHSSRYVTSGTSAEHAFGRDKAGSCAAKRVHGLTMEFGRHSESPFCPFYPDKDAYHENLRQVAVGLMELLLAVAAEDGGA</sequence>
<keyword evidence="4" id="KW-0378">Hydrolase</keyword>
<dbReference type="GeneID" id="63715879"/>
<dbReference type="Gene3D" id="3.40.630.10">
    <property type="entry name" value="Zn peptidases"/>
    <property type="match status" value="1"/>
</dbReference>
<evidence type="ECO:0000256" key="2">
    <source>
        <dbReference type="ARBA" id="ARBA00005988"/>
    </source>
</evidence>
<proteinExistence type="inferred from homology"/>
<keyword evidence="5" id="KW-0862">Zinc</keyword>
<feature type="signal peptide" evidence="8">
    <location>
        <begin position="1"/>
        <end position="16"/>
    </location>
</feature>
<evidence type="ECO:0000259" key="9">
    <source>
        <dbReference type="PROSITE" id="PS52035"/>
    </source>
</evidence>
<evidence type="ECO:0000256" key="5">
    <source>
        <dbReference type="ARBA" id="ARBA00022833"/>
    </source>
</evidence>
<dbReference type="PROSITE" id="PS51257">
    <property type="entry name" value="PROKAR_LIPOPROTEIN"/>
    <property type="match status" value="1"/>
</dbReference>
<keyword evidence="6" id="KW-0482">Metalloprotease</keyword>
<dbReference type="InParanoid" id="A0A151GYD2"/>
<keyword evidence="11" id="KW-1185">Reference proteome</keyword>
<evidence type="ECO:0000256" key="7">
    <source>
        <dbReference type="PROSITE-ProRule" id="PRU01379"/>
    </source>
</evidence>
<dbReference type="Proteomes" id="UP000076580">
    <property type="component" value="Chromosome 01"/>
</dbReference>
<reference evidence="10 11" key="1">
    <citation type="journal article" date="2016" name="Sci. Rep.">
        <title>Insights into Adaptations to a Near-Obligate Nematode Endoparasitic Lifestyle from the Finished Genome of Drechmeria coniospora.</title>
        <authorList>
            <person name="Zhang L."/>
            <person name="Zhou Z."/>
            <person name="Guo Q."/>
            <person name="Fokkens L."/>
            <person name="Miskei M."/>
            <person name="Pocsi I."/>
            <person name="Zhang W."/>
            <person name="Chen M."/>
            <person name="Wang L."/>
            <person name="Sun Y."/>
            <person name="Donzelli B.G."/>
            <person name="Gibson D.M."/>
            <person name="Nelson D.R."/>
            <person name="Luo J.G."/>
            <person name="Rep M."/>
            <person name="Liu H."/>
            <person name="Yang S."/>
            <person name="Wang J."/>
            <person name="Krasnoff S.B."/>
            <person name="Xu Y."/>
            <person name="Molnar I."/>
            <person name="Lin M."/>
        </authorList>
    </citation>
    <scope>NUCLEOTIDE SEQUENCE [LARGE SCALE GENOMIC DNA]</scope>
    <source>
        <strain evidence="10 11">ARSEF 6962</strain>
    </source>
</reference>
<dbReference type="AlphaFoldDB" id="A0A151GYD2"/>
<name>A0A151GYD2_DRECN</name>
<evidence type="ECO:0000256" key="8">
    <source>
        <dbReference type="SAM" id="SignalP"/>
    </source>
</evidence>
<evidence type="ECO:0000256" key="4">
    <source>
        <dbReference type="ARBA" id="ARBA00022801"/>
    </source>
</evidence>
<dbReference type="STRING" id="98403.A0A151GYD2"/>
<dbReference type="GO" id="GO:0004181">
    <property type="term" value="F:metallocarboxypeptidase activity"/>
    <property type="evidence" value="ECO:0007669"/>
    <property type="project" value="InterPro"/>
</dbReference>
<dbReference type="PANTHER" id="PTHR11705:SF143">
    <property type="entry name" value="SLL0236 PROTEIN"/>
    <property type="match status" value="1"/>
</dbReference>
<gene>
    <name evidence="10" type="ORF">DCS_03236</name>
</gene>
<dbReference type="SUPFAM" id="SSF53187">
    <property type="entry name" value="Zn-dependent exopeptidases"/>
    <property type="match status" value="1"/>
</dbReference>
<evidence type="ECO:0000313" key="11">
    <source>
        <dbReference type="Proteomes" id="UP000076580"/>
    </source>
</evidence>
<dbReference type="PANTHER" id="PTHR11705">
    <property type="entry name" value="PROTEASE FAMILY M14 CARBOXYPEPTIDASE A,B"/>
    <property type="match status" value="1"/>
</dbReference>
<dbReference type="GO" id="GO:0008270">
    <property type="term" value="F:zinc ion binding"/>
    <property type="evidence" value="ECO:0007669"/>
    <property type="project" value="InterPro"/>
</dbReference>
<dbReference type="RefSeq" id="XP_040661443.1">
    <property type="nucleotide sequence ID" value="XM_040800560.1"/>
</dbReference>